<evidence type="ECO:0000313" key="1">
    <source>
        <dbReference type="EMBL" id="SJZ60034.1"/>
    </source>
</evidence>
<gene>
    <name evidence="1" type="ORF">SAMN02745202_00570</name>
</gene>
<sequence length="182" mass="20723">MRNISGELFSCDKQRGISAANSFPAINNAEYRRRAPRRQPFFDLVRRRAPRRQPFLVLVHRRAPRQQPFLVLVHRRAPRRQPFLVFVRRRAPRRQPFLVLSIGELFAGNLLSFCPSAEPLPETFSRFSPSASTSSGNLLSFCPSANYSPATFSRFVHRRTIRRQPSLVLSVGGASSGNLFSI</sequence>
<organism evidence="1 2">
    <name type="scientific">Segatella oulorum</name>
    <dbReference type="NCBI Taxonomy" id="28136"/>
    <lineage>
        <taxon>Bacteria</taxon>
        <taxon>Pseudomonadati</taxon>
        <taxon>Bacteroidota</taxon>
        <taxon>Bacteroidia</taxon>
        <taxon>Bacteroidales</taxon>
        <taxon>Prevotellaceae</taxon>
        <taxon>Segatella</taxon>
    </lineage>
</organism>
<accession>A0A1T4LZY5</accession>
<dbReference type="AlphaFoldDB" id="A0A1T4LZY5"/>
<dbReference type="EMBL" id="FUXK01000005">
    <property type="protein sequence ID" value="SJZ60034.1"/>
    <property type="molecule type" value="Genomic_DNA"/>
</dbReference>
<reference evidence="1 2" key="1">
    <citation type="submission" date="2017-02" db="EMBL/GenBank/DDBJ databases">
        <authorList>
            <person name="Peterson S.W."/>
        </authorList>
    </citation>
    <scope>NUCLEOTIDE SEQUENCE [LARGE SCALE GENOMIC DNA]</scope>
    <source>
        <strain evidence="1 2">ATCC 43324</strain>
    </source>
</reference>
<dbReference type="Proteomes" id="UP000190065">
    <property type="component" value="Unassembled WGS sequence"/>
</dbReference>
<protein>
    <submittedName>
        <fullName evidence="1">Uncharacterized protein</fullName>
    </submittedName>
</protein>
<proteinExistence type="predicted"/>
<evidence type="ECO:0000313" key="2">
    <source>
        <dbReference type="Proteomes" id="UP000190065"/>
    </source>
</evidence>
<name>A0A1T4LZY5_9BACT</name>